<keyword evidence="2" id="KW-1185">Reference proteome</keyword>
<evidence type="ECO:0008006" key="3">
    <source>
        <dbReference type="Google" id="ProtNLM"/>
    </source>
</evidence>
<dbReference type="Proteomes" id="UP001623384">
    <property type="component" value="Chromosome"/>
</dbReference>
<reference evidence="1 2" key="1">
    <citation type="submission" date="2024-03" db="EMBL/GenBank/DDBJ databases">
        <title>Rhodococcus navarretei sp. nov. and Pseudarthrobacter quantumdoti sp. nov., two new species with the ability to biosynthesize Quantum Dots isolated from soil samples at Union Glacier, Antarctica.</title>
        <authorList>
            <person name="Vargas M."/>
        </authorList>
    </citation>
    <scope>NUCLEOTIDE SEQUENCE [LARGE SCALE GENOMIC DNA]</scope>
    <source>
        <strain evidence="1 2">RC-2-3</strain>
    </source>
</reference>
<evidence type="ECO:0000313" key="2">
    <source>
        <dbReference type="Proteomes" id="UP001623384"/>
    </source>
</evidence>
<organism evidence="1 2">
    <name type="scientific">Pseudarthrobacter quantipunctorum</name>
    <dbReference type="NCBI Taxonomy" id="3128980"/>
    <lineage>
        <taxon>Bacteria</taxon>
        <taxon>Bacillati</taxon>
        <taxon>Actinomycetota</taxon>
        <taxon>Actinomycetes</taxon>
        <taxon>Micrococcales</taxon>
        <taxon>Micrococcaceae</taxon>
        <taxon>Pseudarthrobacter</taxon>
    </lineage>
</organism>
<evidence type="ECO:0000313" key="1">
    <source>
        <dbReference type="EMBL" id="WXK94968.1"/>
    </source>
</evidence>
<protein>
    <recommendedName>
        <fullName evidence="3">Lipoprotein</fullName>
    </recommendedName>
</protein>
<name>A0ABZ2RHJ7_9MICC</name>
<accession>A0ABZ2RHJ7</accession>
<sequence>MKRLATVLLAAPLVLTGCLVPYGGENLRGAATAVPGHGHSRLDAAGIEQIKASKVARLDMSSGQLTKKSVGLEDGSSEAPDVLLRDGLMALEIQGPSGTVSAETDRLRLNGMNTGSDFSEVSYFLTAPSLEDYVALIRDGVDRYGIDRESAEEWIQSISSRSDDKSDFAITPGTSTGLEITYDLRYDGSKETQVVIVHVNPLPTH</sequence>
<dbReference type="EMBL" id="CP148033">
    <property type="protein sequence ID" value="WXK94968.1"/>
    <property type="molecule type" value="Genomic_DNA"/>
</dbReference>
<dbReference type="PROSITE" id="PS51257">
    <property type="entry name" value="PROKAR_LIPOPROTEIN"/>
    <property type="match status" value="1"/>
</dbReference>
<dbReference type="RefSeq" id="WP_406638239.1">
    <property type="nucleotide sequence ID" value="NZ_CP148033.1"/>
</dbReference>
<gene>
    <name evidence="1" type="ORF">WHH00_09270</name>
</gene>
<proteinExistence type="predicted"/>